<feature type="compositionally biased region" description="Low complexity" evidence="1">
    <location>
        <begin position="30"/>
        <end position="44"/>
    </location>
</feature>
<feature type="compositionally biased region" description="Basic and acidic residues" evidence="1">
    <location>
        <begin position="257"/>
        <end position="302"/>
    </location>
</feature>
<gene>
    <name evidence="2" type="ORF">Cvel_8042</name>
</gene>
<feature type="region of interest" description="Disordered" evidence="1">
    <location>
        <begin position="77"/>
        <end position="100"/>
    </location>
</feature>
<feature type="compositionally biased region" description="Basic and acidic residues" evidence="1">
    <location>
        <begin position="440"/>
        <end position="456"/>
    </location>
</feature>
<dbReference type="VEuPathDB" id="CryptoDB:Cvel_8042"/>
<feature type="region of interest" description="Disordered" evidence="1">
    <location>
        <begin position="393"/>
        <end position="423"/>
    </location>
</feature>
<organism evidence="2">
    <name type="scientific">Chromera velia CCMP2878</name>
    <dbReference type="NCBI Taxonomy" id="1169474"/>
    <lineage>
        <taxon>Eukaryota</taxon>
        <taxon>Sar</taxon>
        <taxon>Alveolata</taxon>
        <taxon>Colpodellida</taxon>
        <taxon>Chromeraceae</taxon>
        <taxon>Chromera</taxon>
    </lineage>
</organism>
<feature type="compositionally biased region" description="Basic and acidic residues" evidence="1">
    <location>
        <begin position="182"/>
        <end position="195"/>
    </location>
</feature>
<dbReference type="AlphaFoldDB" id="A0A0G4HR81"/>
<reference evidence="2" key="1">
    <citation type="submission" date="2014-11" db="EMBL/GenBank/DDBJ databases">
        <authorList>
            <person name="Otto D Thomas"/>
            <person name="Naeem Raeece"/>
        </authorList>
    </citation>
    <scope>NUCLEOTIDE SEQUENCE</scope>
</reference>
<feature type="compositionally biased region" description="Basic and acidic residues" evidence="1">
    <location>
        <begin position="139"/>
        <end position="151"/>
    </location>
</feature>
<dbReference type="EMBL" id="CDMZ01003554">
    <property type="protein sequence ID" value="CEM46787.1"/>
    <property type="molecule type" value="Genomic_DNA"/>
</dbReference>
<accession>A0A0G4HR81</accession>
<feature type="compositionally biased region" description="Low complexity" evidence="1">
    <location>
        <begin position="393"/>
        <end position="408"/>
    </location>
</feature>
<feature type="compositionally biased region" description="Polar residues" evidence="1">
    <location>
        <begin position="668"/>
        <end position="688"/>
    </location>
</feature>
<evidence type="ECO:0000256" key="1">
    <source>
        <dbReference type="SAM" id="MobiDB-lite"/>
    </source>
</evidence>
<proteinExistence type="predicted"/>
<feature type="region of interest" description="Disordered" evidence="1">
    <location>
        <begin position="653"/>
        <end position="688"/>
    </location>
</feature>
<feature type="region of interest" description="Disordered" evidence="1">
    <location>
        <begin position="437"/>
        <end position="550"/>
    </location>
</feature>
<feature type="compositionally biased region" description="Polar residues" evidence="1">
    <location>
        <begin position="214"/>
        <end position="238"/>
    </location>
</feature>
<name>A0A0G4HR81_9ALVE</name>
<feature type="compositionally biased region" description="Pro residues" evidence="1">
    <location>
        <begin position="410"/>
        <end position="423"/>
    </location>
</feature>
<feature type="region of interest" description="Disordered" evidence="1">
    <location>
        <begin position="132"/>
        <end position="302"/>
    </location>
</feature>
<evidence type="ECO:0000313" key="2">
    <source>
        <dbReference type="EMBL" id="CEM46787.1"/>
    </source>
</evidence>
<feature type="region of interest" description="Disordered" evidence="1">
    <location>
        <begin position="24"/>
        <end position="45"/>
    </location>
</feature>
<sequence>MSTPMTAGEAKRLEGFLSRILKSKKNKTRLPSLPSDSSAPLSPSEVEELDMLLDKAEINELPDSTGRLLLLCAQAEKNKHQSRLPPERKEENATGQTQLGISPPQLELVKKEVIAVARSQLEDNCVIVVEDESDALEGGGEKENEKERGGEGTEEVLTVPVGGAPESVGAPFPFQETFGKAKQIEGGRRWKERVETQQNMSVAENGEALGKQGGSSPQASNNRNAMCSLPQSLPSAENCQRRGHALLPTPSPAGGRAGREGGREQGRRDRERSRERERERDRERGRDQGRSWTEGNKDSGRVRRELAPEQRAMLQQPQQWQQHQQWQQYQQWDERQLWEERQQWEERRQWEQHQQWQQHQQWEQHQQWQQHQQWEQHQQWQQHQQWEQHQQWQQQQQWEQHQQWQMHQMPLPPPPPGPLPPPAVLAAFLQLLGPLPPSLHAHEKAPPPSVHAHEKAPPPSVHAQEKAPPPSVHAQEKAPLPSVHAHEKAPLLSVPAQEKAPLPSVHAQEKAPLPSVHAQEKAPLPSVHAHEKAPPPSVHAQEKAPLLSVHAQEKAPLLSVHAQEKAPLPSVHAQEKAPLLSVHAQEKAPLLSVHAHEKAPPPSVPAQEKAPLLPVHAQEKAPLLSVHAQEKAPLLSVHAQEKAPLLSVHAQEEVPPVAASPQGLSKLRSPSGNSTSPSADPSVTPSPSTQEMVCKAFIHILLLKRPEQIADLIAIMEHFKPSDGEGLDMSTLIRDHPSVFVWQGVNEIPVMRVDVRMRALTEAKLLQRYCGALLSCAELKDDGEMEAHRARRVGALRPLFAGYSEEDWALLYEELVGAGREGREGWHRFKGTLQRFPSRLLSPSKYRQCEVTGSASASA</sequence>
<protein>
    <submittedName>
        <fullName evidence="2">Uncharacterized protein</fullName>
    </submittedName>
</protein>